<dbReference type="InterPro" id="IPR036859">
    <property type="entry name" value="CAP-Gly_dom_sf"/>
</dbReference>
<feature type="compositionally biased region" description="Polar residues" evidence="2">
    <location>
        <begin position="1274"/>
        <end position="1288"/>
    </location>
</feature>
<comment type="caution">
    <text evidence="4">The sequence shown here is derived from an EMBL/GenBank/DDBJ whole genome shotgun (WGS) entry which is preliminary data.</text>
</comment>
<feature type="coiled-coil region" evidence="1">
    <location>
        <begin position="1296"/>
        <end position="1330"/>
    </location>
</feature>
<dbReference type="SMART" id="SM01052">
    <property type="entry name" value="CAP_GLY"/>
    <property type="match status" value="1"/>
</dbReference>
<evidence type="ECO:0000259" key="3">
    <source>
        <dbReference type="PROSITE" id="PS50245"/>
    </source>
</evidence>
<feature type="coiled-coil region" evidence="1">
    <location>
        <begin position="282"/>
        <end position="309"/>
    </location>
</feature>
<feature type="domain" description="CAP-Gly" evidence="3">
    <location>
        <begin position="49"/>
        <end position="101"/>
    </location>
</feature>
<protein>
    <recommendedName>
        <fullName evidence="3">CAP-Gly domain-containing protein</fullName>
    </recommendedName>
</protein>
<dbReference type="PROSITE" id="PS50245">
    <property type="entry name" value="CAP_GLY_2"/>
    <property type="match status" value="1"/>
</dbReference>
<name>A0ABD3SBE5_9STRA</name>
<feature type="compositionally biased region" description="Basic and acidic residues" evidence="2">
    <location>
        <begin position="373"/>
        <end position="383"/>
    </location>
</feature>
<proteinExistence type="predicted"/>
<dbReference type="Pfam" id="PF01302">
    <property type="entry name" value="CAP_GLY"/>
    <property type="match status" value="1"/>
</dbReference>
<feature type="compositionally biased region" description="Gly residues" evidence="2">
    <location>
        <begin position="227"/>
        <end position="236"/>
    </location>
</feature>
<feature type="region of interest" description="Disordered" evidence="2">
    <location>
        <begin position="1"/>
        <end position="39"/>
    </location>
</feature>
<feature type="coiled-coil region" evidence="1">
    <location>
        <begin position="417"/>
        <end position="595"/>
    </location>
</feature>
<dbReference type="PROSITE" id="PS00845">
    <property type="entry name" value="CAP_GLY_1"/>
    <property type="match status" value="1"/>
</dbReference>
<evidence type="ECO:0000313" key="5">
    <source>
        <dbReference type="Proteomes" id="UP001530377"/>
    </source>
</evidence>
<feature type="coiled-coil region" evidence="1">
    <location>
        <begin position="629"/>
        <end position="750"/>
    </location>
</feature>
<feature type="compositionally biased region" description="Low complexity" evidence="2">
    <location>
        <begin position="22"/>
        <end position="39"/>
    </location>
</feature>
<evidence type="ECO:0000313" key="4">
    <source>
        <dbReference type="EMBL" id="KAL3821819.1"/>
    </source>
</evidence>
<dbReference type="InterPro" id="IPR000938">
    <property type="entry name" value="CAP-Gly_domain"/>
</dbReference>
<evidence type="ECO:0000256" key="2">
    <source>
        <dbReference type="SAM" id="MobiDB-lite"/>
    </source>
</evidence>
<keyword evidence="1" id="KW-0175">Coiled coil</keyword>
<evidence type="ECO:0000256" key="1">
    <source>
        <dbReference type="SAM" id="Coils"/>
    </source>
</evidence>
<dbReference type="EMBL" id="JALLPB020000083">
    <property type="protein sequence ID" value="KAL3821819.1"/>
    <property type="molecule type" value="Genomic_DNA"/>
</dbReference>
<feature type="region of interest" description="Disordered" evidence="2">
    <location>
        <begin position="339"/>
        <end position="411"/>
    </location>
</feature>
<dbReference type="PANTHER" id="PTHR23159:SF31">
    <property type="entry name" value="CENTROSOME-ASSOCIATED PROTEIN CEP250 ISOFORM X1"/>
    <property type="match status" value="1"/>
</dbReference>
<feature type="region of interest" description="Disordered" evidence="2">
    <location>
        <begin position="150"/>
        <end position="184"/>
    </location>
</feature>
<dbReference type="Proteomes" id="UP001530377">
    <property type="component" value="Unassembled WGS sequence"/>
</dbReference>
<feature type="compositionally biased region" description="Basic and acidic residues" evidence="2">
    <location>
        <begin position="237"/>
        <end position="261"/>
    </location>
</feature>
<dbReference type="PANTHER" id="PTHR23159">
    <property type="entry name" value="CENTROSOMAL PROTEIN 2"/>
    <property type="match status" value="1"/>
</dbReference>
<dbReference type="Gene3D" id="2.30.30.190">
    <property type="entry name" value="CAP Gly-rich-like domain"/>
    <property type="match status" value="1"/>
</dbReference>
<dbReference type="SUPFAM" id="SSF74924">
    <property type="entry name" value="Cap-Gly domain"/>
    <property type="match status" value="1"/>
</dbReference>
<feature type="region of interest" description="Disordered" evidence="2">
    <location>
        <begin position="1274"/>
        <end position="1295"/>
    </location>
</feature>
<feature type="region of interest" description="Disordered" evidence="2">
    <location>
        <begin position="196"/>
        <end position="273"/>
    </location>
</feature>
<sequence>MTMSEDNEPLQLNDPVTVESVSGSGSSPSSSSSSSSSSPILEGIVAHLGPVQFAPGDDWIGIRLTGPSVGRGKNDGTVRGVWYFDVGSVGDNAATNGMFVRRSTVSKRKLSKLDLMRLRRELSAANNNAVGVPPPGGVAARVGTTTTRTTRSGTAIGANPSKGVEVASSGNTTPGRGTATSGMSKVDELRAKREALARERGGGGGIFSARERSGATNGTDVNDKAGIGTGEGGGGNDESKSNDVDDAWHERETGGGGEEKTTAIPPPKINLTSATPGYRAELARLHGKIANLETELRNKNSECASLQSSLDFMSKGAEQSTHDAVRMYAMGALAMTEARGGGAQQATTTPRGTPAKGSPGGRGSARRSLGSEMKLEGNDRNDGDDSDEEDDDENDDDEEEESDEEEDVVNQAAAAVSRALVERNNELKQQLADMTIANADLSHRLSDTEERLSNVTQRFERANENYQNERHARSEDVSIFNSEKAGLMSQLYSLQRELKILQERVSDKSLSQEHSHVTLAKLRADLTSLQRKNEELANDKMELENTLEDLVLDKEGLGQEKEALEDQLEELRIDLESAQLELEDAKAQLEAGRNAEASAFEGDVEGGAPDDGAAQDVARSLTLQNTRLRTALIRLREQSEVERNELQRQLKTYQSDSVDKEEIRTELAELRKRYFSTLAEMQDLKDTIDQTSALEETIETLSDKVWNLEDTNANLERTIRELEESAEIAAEMEEVQAEELKMVLRDLEGRDALVRNLEEAIRMQRRREEDFQRYVSEFRASIVTLKQEKAALLAATDDDRDDKANLLATSKKALAQAALLASDAAEARKRSADATFQMITARSATYLSQRLELLLPSPVVSAELAAVKGEMSLAKVADKASVSLTAVEKVFNIAIEKGSLAVSEFNTLEEGTSMALSDAASQQIAVINHQAMFASITIEAATDALRLLAAGQWPDLLSEEISTDLGSVILHSITDLDLALSDQLKLLISEGVLSPMRSSLSDLDQYVKNTRLAVFGSRDESGKTVIPVDWKPPGWEALKNLSLGRFACLGATAALCSAVSPMDDTENELPPATPRYLADVLTKAKQCCASILDVCNNLPGLKLDNNDVLTSLDELCDQYRIDSNLLFESIKTALSGQSITSMDVTNFSSLLEKVFSTVRLLAALVRKAELDRGDMKHHHFLSAEFGDSWQGVTTIVSQVRNMNGDPEDVNYLMRARAIENHLSEAVENEPRLVNANAKIVSLEKKLSSRSKEIEMQNRRLAELETLLTRVTSATSMSPMKGSMLSTAAPSGDTAETHKLKDEVRVLQEALDVMQKQGEEYEKEIRSLKDKSRLRTAGGSRAISKASSMDLEATPNQFGQVSGSKSAGPTSRDVLLESVSLETALFRPALNSALQTSVYWKSKAVGAAISNLAPLNVKTGINARTGLDNLYLRRNETDFMNEIFLAKSECRLVLSSLTIADLSNNYTSARAYFNFEQEKKRTVEQRLLRAESCFSPKTSNLLPYSPKTGTRNDNIFARIALPCRIGAGYDAVPLMVTSADLRNLHSFLIQ</sequence>
<gene>
    <name evidence="4" type="ORF">ACHAXA_003321</name>
</gene>
<feature type="compositionally biased region" description="Acidic residues" evidence="2">
    <location>
        <begin position="384"/>
        <end position="408"/>
    </location>
</feature>
<reference evidence="4 5" key="1">
    <citation type="submission" date="2024-10" db="EMBL/GenBank/DDBJ databases">
        <title>Updated reference genomes for cyclostephanoid diatoms.</title>
        <authorList>
            <person name="Roberts W.R."/>
            <person name="Alverson A.J."/>
        </authorList>
    </citation>
    <scope>NUCLEOTIDE SEQUENCE [LARGE SCALE GENOMIC DNA]</scope>
    <source>
        <strain evidence="4 5">AJA228-03</strain>
    </source>
</reference>
<feature type="compositionally biased region" description="Polar residues" evidence="2">
    <location>
        <begin position="168"/>
        <end position="183"/>
    </location>
</feature>
<accession>A0ABD3SBE5</accession>
<organism evidence="4 5">
    <name type="scientific">Cyclostephanos tholiformis</name>
    <dbReference type="NCBI Taxonomy" id="382380"/>
    <lineage>
        <taxon>Eukaryota</taxon>
        <taxon>Sar</taxon>
        <taxon>Stramenopiles</taxon>
        <taxon>Ochrophyta</taxon>
        <taxon>Bacillariophyta</taxon>
        <taxon>Coscinodiscophyceae</taxon>
        <taxon>Thalassiosirophycidae</taxon>
        <taxon>Stephanodiscales</taxon>
        <taxon>Stephanodiscaceae</taxon>
        <taxon>Cyclostephanos</taxon>
    </lineage>
</organism>
<keyword evidence="5" id="KW-1185">Reference proteome</keyword>